<dbReference type="FunFam" id="3.40.50.300:FF:000221">
    <property type="entry name" value="Multidrug ABC transporter ATP-binding protein"/>
    <property type="match status" value="1"/>
</dbReference>
<feature type="transmembrane region" description="Helical" evidence="9">
    <location>
        <begin position="58"/>
        <end position="80"/>
    </location>
</feature>
<dbReference type="Gene3D" id="3.40.50.300">
    <property type="entry name" value="P-loop containing nucleotide triphosphate hydrolases"/>
    <property type="match status" value="1"/>
</dbReference>
<keyword evidence="3" id="KW-1003">Cell membrane</keyword>
<dbReference type="Pfam" id="PF00664">
    <property type="entry name" value="ABC_membrane"/>
    <property type="match status" value="1"/>
</dbReference>
<dbReference type="InterPro" id="IPR036640">
    <property type="entry name" value="ABC1_TM_sf"/>
</dbReference>
<feature type="domain" description="ABC transmembrane type-1" evidence="11">
    <location>
        <begin position="19"/>
        <end position="301"/>
    </location>
</feature>
<dbReference type="Pfam" id="PF00005">
    <property type="entry name" value="ABC_tran"/>
    <property type="match status" value="1"/>
</dbReference>
<dbReference type="PROSITE" id="PS50893">
    <property type="entry name" value="ABC_TRANSPORTER_2"/>
    <property type="match status" value="1"/>
</dbReference>
<keyword evidence="6 12" id="KW-0067">ATP-binding</keyword>
<dbReference type="PROSITE" id="PS00211">
    <property type="entry name" value="ABC_TRANSPORTER_1"/>
    <property type="match status" value="1"/>
</dbReference>
<evidence type="ECO:0000256" key="1">
    <source>
        <dbReference type="ARBA" id="ARBA00004651"/>
    </source>
</evidence>
<evidence type="ECO:0000256" key="3">
    <source>
        <dbReference type="ARBA" id="ARBA00022475"/>
    </source>
</evidence>
<evidence type="ECO:0000256" key="2">
    <source>
        <dbReference type="ARBA" id="ARBA00022448"/>
    </source>
</evidence>
<dbReference type="RefSeq" id="WP_190914062.1">
    <property type="nucleotide sequence ID" value="NZ_JACXIZ010000006.1"/>
</dbReference>
<proteinExistence type="predicted"/>
<protein>
    <submittedName>
        <fullName evidence="12">ABC transporter ATP-binding protein</fullName>
    </submittedName>
</protein>
<dbReference type="InterPro" id="IPR017871">
    <property type="entry name" value="ABC_transporter-like_CS"/>
</dbReference>
<dbReference type="InterPro" id="IPR003593">
    <property type="entry name" value="AAA+_ATPase"/>
</dbReference>
<dbReference type="InterPro" id="IPR003439">
    <property type="entry name" value="ABC_transporter-like_ATP-bd"/>
</dbReference>
<evidence type="ECO:0000313" key="12">
    <source>
        <dbReference type="EMBL" id="MBD2843886.1"/>
    </source>
</evidence>
<evidence type="ECO:0000256" key="4">
    <source>
        <dbReference type="ARBA" id="ARBA00022692"/>
    </source>
</evidence>
<dbReference type="InterPro" id="IPR011527">
    <property type="entry name" value="ABC1_TM_dom"/>
</dbReference>
<feature type="transmembrane region" description="Helical" evidence="9">
    <location>
        <begin position="144"/>
        <end position="172"/>
    </location>
</feature>
<keyword evidence="4 9" id="KW-0812">Transmembrane</keyword>
<dbReference type="GO" id="GO:0015421">
    <property type="term" value="F:ABC-type oligopeptide transporter activity"/>
    <property type="evidence" value="ECO:0007669"/>
    <property type="project" value="TreeGrafter"/>
</dbReference>
<dbReference type="InterPro" id="IPR027417">
    <property type="entry name" value="P-loop_NTPase"/>
</dbReference>
<gene>
    <name evidence="12" type="ORF">IDH44_01665</name>
</gene>
<feature type="domain" description="ABC transporter" evidence="10">
    <location>
        <begin position="332"/>
        <end position="564"/>
    </location>
</feature>
<evidence type="ECO:0000256" key="9">
    <source>
        <dbReference type="SAM" id="Phobius"/>
    </source>
</evidence>
<comment type="subcellular location">
    <subcellularLocation>
        <location evidence="1">Cell membrane</location>
        <topology evidence="1">Multi-pass membrane protein</topology>
    </subcellularLocation>
</comment>
<organism evidence="12 13">
    <name type="scientific">Paenibacillus sabuli</name>
    <dbReference type="NCBI Taxonomy" id="2772509"/>
    <lineage>
        <taxon>Bacteria</taxon>
        <taxon>Bacillati</taxon>
        <taxon>Bacillota</taxon>
        <taxon>Bacilli</taxon>
        <taxon>Bacillales</taxon>
        <taxon>Paenibacillaceae</taxon>
        <taxon>Paenibacillus</taxon>
    </lineage>
</organism>
<dbReference type="PANTHER" id="PTHR43394:SF1">
    <property type="entry name" value="ATP-BINDING CASSETTE SUB-FAMILY B MEMBER 10, MITOCHONDRIAL"/>
    <property type="match status" value="1"/>
</dbReference>
<name>A0A927GQ42_9BACL</name>
<dbReference type="PANTHER" id="PTHR43394">
    <property type="entry name" value="ATP-DEPENDENT PERMEASE MDL1, MITOCHONDRIAL"/>
    <property type="match status" value="1"/>
</dbReference>
<reference evidence="12" key="1">
    <citation type="submission" date="2020-09" db="EMBL/GenBank/DDBJ databases">
        <title>A novel bacterium of genus Paenibacillus, isolated from South China Sea.</title>
        <authorList>
            <person name="Huang H."/>
            <person name="Mo K."/>
            <person name="Hu Y."/>
        </authorList>
    </citation>
    <scope>NUCLEOTIDE SEQUENCE</scope>
    <source>
        <strain evidence="12">IB182496</strain>
    </source>
</reference>
<dbReference type="GO" id="GO:0005886">
    <property type="term" value="C:plasma membrane"/>
    <property type="evidence" value="ECO:0007669"/>
    <property type="project" value="UniProtKB-SubCell"/>
</dbReference>
<dbReference type="Proteomes" id="UP000621560">
    <property type="component" value="Unassembled WGS sequence"/>
</dbReference>
<evidence type="ECO:0000259" key="11">
    <source>
        <dbReference type="PROSITE" id="PS50929"/>
    </source>
</evidence>
<evidence type="ECO:0000256" key="8">
    <source>
        <dbReference type="ARBA" id="ARBA00023136"/>
    </source>
</evidence>
<dbReference type="GO" id="GO:0016887">
    <property type="term" value="F:ATP hydrolysis activity"/>
    <property type="evidence" value="ECO:0007669"/>
    <property type="project" value="InterPro"/>
</dbReference>
<keyword evidence="13" id="KW-1185">Reference proteome</keyword>
<comment type="caution">
    <text evidence="12">The sequence shown here is derived from an EMBL/GenBank/DDBJ whole genome shotgun (WGS) entry which is preliminary data.</text>
</comment>
<dbReference type="GO" id="GO:0005524">
    <property type="term" value="F:ATP binding"/>
    <property type="evidence" value="ECO:0007669"/>
    <property type="project" value="UniProtKB-KW"/>
</dbReference>
<dbReference type="PROSITE" id="PS50929">
    <property type="entry name" value="ABC_TM1F"/>
    <property type="match status" value="1"/>
</dbReference>
<evidence type="ECO:0000256" key="5">
    <source>
        <dbReference type="ARBA" id="ARBA00022741"/>
    </source>
</evidence>
<sequence>MKTLKWIWRYARQAKGLLALAVVLMAVESLSALAAVALQQRMIDDVLLSGAHARFWPTLALIGAAYLVHSLLFTFGPHVIHLTVARLRLALGETLMQRLFRLPTATMQQSRTASYVYHFTHDLQTCAHLGASDLPRLVQQVVTALAVIGIMAAASPMMLLAMLGFTALYALLGRRFAPLRKQAAAAVAERRSALLVQLEEGVASTREVVAYHREAWEAERYAGKFGSYFGQVVREGKLINKQLLLSDPLKWGSLLFVLMYGGMLVMDNQLSVGLFVVAVQFTTRLMESLSGVYQYAMDLSGKLAAADRIRAIVEGARDGEGVQPIDGPIRDIAFRAVEFRYDEQPVLRGLELVVTAGQKIALVGPSGGGKSTVASLLARFFEPDAGTLAVSGVPLERIRREAWSERVTIVFQEPYLFPDSIRMNLLLGRQQPPERVEEVCRAMQIHDVIAALPEGYDTVIGERGVTLSGGQRQRLALVRAVLRDPEVLVLDEATSALDLKTERRVQDSLDRLRAGRTTIVIAHRLSTVRNADRIYVIDGGQAVAHGTHDELLRSSALYRGYVSRQGA</sequence>
<dbReference type="Gene3D" id="1.20.1560.10">
    <property type="entry name" value="ABC transporter type 1, transmembrane domain"/>
    <property type="match status" value="1"/>
</dbReference>
<evidence type="ECO:0000256" key="7">
    <source>
        <dbReference type="ARBA" id="ARBA00022989"/>
    </source>
</evidence>
<keyword evidence="7 9" id="KW-1133">Transmembrane helix</keyword>
<keyword evidence="8 9" id="KW-0472">Membrane</keyword>
<evidence type="ECO:0000313" key="13">
    <source>
        <dbReference type="Proteomes" id="UP000621560"/>
    </source>
</evidence>
<accession>A0A927GQ42</accession>
<dbReference type="InterPro" id="IPR039421">
    <property type="entry name" value="Type_1_exporter"/>
</dbReference>
<evidence type="ECO:0000256" key="6">
    <source>
        <dbReference type="ARBA" id="ARBA00022840"/>
    </source>
</evidence>
<keyword evidence="2" id="KW-0813">Transport</keyword>
<dbReference type="AlphaFoldDB" id="A0A927GQ42"/>
<keyword evidence="5" id="KW-0547">Nucleotide-binding</keyword>
<dbReference type="SUPFAM" id="SSF52540">
    <property type="entry name" value="P-loop containing nucleoside triphosphate hydrolases"/>
    <property type="match status" value="1"/>
</dbReference>
<evidence type="ECO:0000259" key="10">
    <source>
        <dbReference type="PROSITE" id="PS50893"/>
    </source>
</evidence>
<dbReference type="CDD" id="cd07346">
    <property type="entry name" value="ABC_6TM_exporters"/>
    <property type="match status" value="1"/>
</dbReference>
<dbReference type="SMART" id="SM00382">
    <property type="entry name" value="AAA"/>
    <property type="match status" value="1"/>
</dbReference>
<dbReference type="EMBL" id="JACXIZ010000006">
    <property type="protein sequence ID" value="MBD2843886.1"/>
    <property type="molecule type" value="Genomic_DNA"/>
</dbReference>
<dbReference type="SUPFAM" id="SSF90123">
    <property type="entry name" value="ABC transporter transmembrane region"/>
    <property type="match status" value="1"/>
</dbReference>